<protein>
    <submittedName>
        <fullName evidence="2">Uncharacterized protein</fullName>
    </submittedName>
</protein>
<dbReference type="EMBL" id="CAADFN010000071">
    <property type="protein sequence ID" value="VFK20339.1"/>
    <property type="molecule type" value="Genomic_DNA"/>
</dbReference>
<evidence type="ECO:0000256" key="1">
    <source>
        <dbReference type="SAM" id="Phobius"/>
    </source>
</evidence>
<gene>
    <name evidence="2" type="ORF">BECKLFY1418C_GA0070996_10712</name>
</gene>
<keyword evidence="1" id="KW-0472">Membrane</keyword>
<reference evidence="2" key="1">
    <citation type="submission" date="2019-02" db="EMBL/GenBank/DDBJ databases">
        <authorList>
            <person name="Gruber-Vodicka R. H."/>
            <person name="Seah K. B. B."/>
        </authorList>
    </citation>
    <scope>NUCLEOTIDE SEQUENCE</scope>
    <source>
        <strain evidence="2">BECK_BY7</strain>
    </source>
</reference>
<keyword evidence="1" id="KW-0812">Transmembrane</keyword>
<name>A0A450WTK4_9GAMM</name>
<evidence type="ECO:0000313" key="2">
    <source>
        <dbReference type="EMBL" id="VFK20339.1"/>
    </source>
</evidence>
<accession>A0A450WTK4</accession>
<proteinExistence type="predicted"/>
<organism evidence="2">
    <name type="scientific">Candidatus Kentrum sp. LFY</name>
    <dbReference type="NCBI Taxonomy" id="2126342"/>
    <lineage>
        <taxon>Bacteria</taxon>
        <taxon>Pseudomonadati</taxon>
        <taxon>Pseudomonadota</taxon>
        <taxon>Gammaproteobacteria</taxon>
        <taxon>Candidatus Kentrum</taxon>
    </lineage>
</organism>
<dbReference type="AlphaFoldDB" id="A0A450WTK4"/>
<feature type="transmembrane region" description="Helical" evidence="1">
    <location>
        <begin position="20"/>
        <end position="40"/>
    </location>
</feature>
<feature type="transmembrane region" description="Helical" evidence="1">
    <location>
        <begin position="95"/>
        <end position="120"/>
    </location>
</feature>
<sequence>MGRIRRWVRDTALWTGRGIFFLLGVGIVAAVLSVVLFYMWPHIATWWGDEKPIYISLNPCENTDDSVSAEAMGNEARYSAETFLSLDKALRLSDAIALLAVLVAMVALILPFLGYIYIVFQKKSIDKDMDSKFEELDKKKAVLIEDSLARLNAYPTLLSLANRVADKYSIDLIEEIDFEAPNDLNEIKAKIKEFMRDSVRSDSIRSALTNLLEEDNGSFLQGLSAIESYIEKSDDLSSGAFILELKI</sequence>
<keyword evidence="1" id="KW-1133">Transmembrane helix</keyword>